<dbReference type="Proteomes" id="UP001489004">
    <property type="component" value="Unassembled WGS sequence"/>
</dbReference>
<proteinExistence type="predicted"/>
<accession>A0AAW1QQQ8</accession>
<evidence type="ECO:0000313" key="1">
    <source>
        <dbReference type="EMBL" id="KAK9823543.1"/>
    </source>
</evidence>
<organism evidence="1 2">
    <name type="scientific">[Myrmecia] bisecta</name>
    <dbReference type="NCBI Taxonomy" id="41462"/>
    <lineage>
        <taxon>Eukaryota</taxon>
        <taxon>Viridiplantae</taxon>
        <taxon>Chlorophyta</taxon>
        <taxon>core chlorophytes</taxon>
        <taxon>Trebouxiophyceae</taxon>
        <taxon>Trebouxiales</taxon>
        <taxon>Trebouxiaceae</taxon>
        <taxon>Myrmecia</taxon>
    </lineage>
</organism>
<evidence type="ECO:0000313" key="2">
    <source>
        <dbReference type="Proteomes" id="UP001489004"/>
    </source>
</evidence>
<name>A0AAW1QQQ8_9CHLO</name>
<protein>
    <submittedName>
        <fullName evidence="1">Uncharacterized protein</fullName>
    </submittedName>
</protein>
<dbReference type="AlphaFoldDB" id="A0AAW1QQQ8"/>
<comment type="caution">
    <text evidence="1">The sequence shown here is derived from an EMBL/GenBank/DDBJ whole genome shotgun (WGS) entry which is preliminary data.</text>
</comment>
<dbReference type="EMBL" id="JALJOR010000002">
    <property type="protein sequence ID" value="KAK9823543.1"/>
    <property type="molecule type" value="Genomic_DNA"/>
</dbReference>
<gene>
    <name evidence="1" type="ORF">WJX72_003589</name>
</gene>
<reference evidence="1 2" key="1">
    <citation type="journal article" date="2024" name="Nat. Commun.">
        <title>Phylogenomics reveals the evolutionary origins of lichenization in chlorophyte algae.</title>
        <authorList>
            <person name="Puginier C."/>
            <person name="Libourel C."/>
            <person name="Otte J."/>
            <person name="Skaloud P."/>
            <person name="Haon M."/>
            <person name="Grisel S."/>
            <person name="Petersen M."/>
            <person name="Berrin J.G."/>
            <person name="Delaux P.M."/>
            <person name="Dal Grande F."/>
            <person name="Keller J."/>
        </authorList>
    </citation>
    <scope>NUCLEOTIDE SEQUENCE [LARGE SCALE GENOMIC DNA]</scope>
    <source>
        <strain evidence="1 2">SAG 2043</strain>
    </source>
</reference>
<keyword evidence="2" id="KW-1185">Reference proteome</keyword>
<sequence length="517" mass="59972">MPRHSRNALEASSTGRSSLQDWEIIGAFCKRTVPIEWLAAVWQAWRKAAAVLKRQSGVIEAMHRKRARRWLCAWHSYAAAQARRDDLLAAAFHNNQPIRWLAASFRGWRHWTDIKQASLFCAQQSMPVYEERVMLRALRGWHRRCCIRKGVWRIRARRRLLHLQRCLTHWAHHVRQRRRQLAAAQTHSNLRLLHQCFVVWRGQFVPWSKAKAVETAAQQLQILAFHRRSQHRLLCSLLACWHSIAASCKAARPLLYSTLHCAWLGGLFRAWQLTTAHQAWLKAAAVAGWKDRLEYVRRKPGNAAVASAAHTKRCMRKALRCWVVWCGCALAAHKSRHQKIADVFYWNRLAARYLYAIQVYAQHSVQKRKWEVKAWSQRRQLLAGCALLTWTEFAAGRRAKRAAVRWHNAYVRLGVLQSWYREAVQTQRALEFQAGSLVAWAHAVFKSWWQLTTARGLARSNLTFAAFWGWADYTAGQCMLQERCEGLLLQRQARTAHAALRADKNSVLFQCALQPSP</sequence>